<dbReference type="AlphaFoldDB" id="A0A1D6LKG3"/>
<dbReference type="GO" id="GO:0004190">
    <property type="term" value="F:aspartic-type endopeptidase activity"/>
    <property type="evidence" value="ECO:0007669"/>
    <property type="project" value="UniProtKB-KW"/>
</dbReference>
<reference evidence="18" key="1">
    <citation type="journal article" date="2009" name="Science">
        <title>The B73 maize genome: complexity, diversity, and dynamics.</title>
        <authorList>
            <person name="Schnable P.S."/>
            <person name="Ware D."/>
            <person name="Fulton R.S."/>
            <person name="Stein J.C."/>
            <person name="Wei F."/>
            <person name="Pasternak S."/>
            <person name="Liang C."/>
            <person name="Zhang J."/>
            <person name="Fulton L."/>
            <person name="Graves T.A."/>
            <person name="Minx P."/>
            <person name="Reily A.D."/>
            <person name="Courtney L."/>
            <person name="Kruchowski S.S."/>
            <person name="Tomlinson C."/>
            <person name="Strong C."/>
            <person name="Delehaunty K."/>
            <person name="Fronick C."/>
            <person name="Courtney B."/>
            <person name="Rock S.M."/>
            <person name="Belter E."/>
            <person name="Du F."/>
            <person name="Kim K."/>
            <person name="Abbott R.M."/>
            <person name="Cotton M."/>
            <person name="Levy A."/>
            <person name="Marchetto P."/>
            <person name="Ochoa K."/>
            <person name="Jackson S.M."/>
            <person name="Gillam B."/>
            <person name="Chen W."/>
            <person name="Yan L."/>
            <person name="Higginbotham J."/>
            <person name="Cardenas M."/>
            <person name="Waligorski J."/>
            <person name="Applebaum E."/>
            <person name="Phelps L."/>
            <person name="Falcone J."/>
            <person name="Kanchi K."/>
            <person name="Thane T."/>
            <person name="Scimone A."/>
            <person name="Thane N."/>
            <person name="Henke J."/>
            <person name="Wang T."/>
            <person name="Ruppert J."/>
            <person name="Shah N."/>
            <person name="Rotter K."/>
            <person name="Hodges J."/>
            <person name="Ingenthron E."/>
            <person name="Cordes M."/>
            <person name="Kohlberg S."/>
            <person name="Sgro J."/>
            <person name="Delgado B."/>
            <person name="Mead K."/>
            <person name="Chinwalla A."/>
            <person name="Leonard S."/>
            <person name="Crouse K."/>
            <person name="Collura K."/>
            <person name="Kudrna D."/>
            <person name="Currie J."/>
            <person name="He R."/>
            <person name="Angelova A."/>
            <person name="Rajasekar S."/>
            <person name="Mueller T."/>
            <person name="Lomeli R."/>
            <person name="Scara G."/>
            <person name="Ko A."/>
            <person name="Delaney K."/>
            <person name="Wissotski M."/>
            <person name="Lopez G."/>
            <person name="Campos D."/>
            <person name="Braidotti M."/>
            <person name="Ashley E."/>
            <person name="Golser W."/>
            <person name="Kim H."/>
            <person name="Lee S."/>
            <person name="Lin J."/>
            <person name="Dujmic Z."/>
            <person name="Kim W."/>
            <person name="Talag J."/>
            <person name="Zuccolo A."/>
            <person name="Fan C."/>
            <person name="Sebastian A."/>
            <person name="Kramer M."/>
            <person name="Spiegel L."/>
            <person name="Nascimento L."/>
            <person name="Zutavern T."/>
            <person name="Miller B."/>
            <person name="Ambroise C."/>
            <person name="Muller S."/>
            <person name="Spooner W."/>
            <person name="Narechania A."/>
            <person name="Ren L."/>
            <person name="Wei S."/>
            <person name="Kumari S."/>
            <person name="Faga B."/>
            <person name="Levy M.J."/>
            <person name="McMahan L."/>
            <person name="Van Buren P."/>
            <person name="Vaughn M.W."/>
            <person name="Ying K."/>
            <person name="Yeh C.-T."/>
            <person name="Emrich S.J."/>
            <person name="Jia Y."/>
            <person name="Kalyanaraman A."/>
            <person name="Hsia A.-P."/>
            <person name="Barbazuk W.B."/>
            <person name="Baucom R.S."/>
            <person name="Brutnell T.P."/>
            <person name="Carpita N.C."/>
            <person name="Chaparro C."/>
            <person name="Chia J.-M."/>
            <person name="Deragon J.-M."/>
            <person name="Estill J.C."/>
            <person name="Fu Y."/>
            <person name="Jeddeloh J.A."/>
            <person name="Han Y."/>
            <person name="Lee H."/>
            <person name="Li P."/>
            <person name="Lisch D.R."/>
            <person name="Liu S."/>
            <person name="Liu Z."/>
            <person name="Nagel D.H."/>
            <person name="McCann M.C."/>
            <person name="SanMiguel P."/>
            <person name="Myers A.M."/>
            <person name="Nettleton D."/>
            <person name="Nguyen J."/>
            <person name="Penning B.W."/>
            <person name="Ponnala L."/>
            <person name="Schneider K.L."/>
            <person name="Schwartz D.C."/>
            <person name="Sharma A."/>
            <person name="Soderlund C."/>
            <person name="Springer N.M."/>
            <person name="Sun Q."/>
            <person name="Wang H."/>
            <person name="Waterman M."/>
            <person name="Westerman R."/>
            <person name="Wolfgruber T.K."/>
            <person name="Yang L."/>
            <person name="Yu Y."/>
            <person name="Zhang L."/>
            <person name="Zhou S."/>
            <person name="Zhu Q."/>
            <person name="Bennetzen J.L."/>
            <person name="Dawe R.K."/>
            <person name="Jiang J."/>
            <person name="Jiang N."/>
            <person name="Presting G.G."/>
            <person name="Wessler S.R."/>
            <person name="Aluru S."/>
            <person name="Martienssen R.A."/>
            <person name="Clifton S.W."/>
            <person name="McCombie W.R."/>
            <person name="Wing R.A."/>
            <person name="Wilson R.K."/>
        </authorList>
    </citation>
    <scope>NUCLEOTIDE SEQUENCE [LARGE SCALE GENOMIC DNA]</scope>
    <source>
        <strain evidence="18">cv. B73</strain>
    </source>
</reference>
<dbReference type="Proteomes" id="UP000007305">
    <property type="component" value="Chromosome 6"/>
</dbReference>
<evidence type="ECO:0000313" key="18">
    <source>
        <dbReference type="Proteomes" id="UP000007305"/>
    </source>
</evidence>
<feature type="active site" evidence="11">
    <location>
        <position position="345"/>
    </location>
</feature>
<dbReference type="InterPro" id="IPR001969">
    <property type="entry name" value="Aspartic_peptidase_AS"/>
</dbReference>
<reference evidence="16" key="2">
    <citation type="submission" date="2015-12" db="EMBL/GenBank/DDBJ databases">
        <title>Update maize B73 reference genome by single molecule sequencing technologies.</title>
        <authorList>
            <consortium name="Maize Genome Sequencing Project"/>
            <person name="Ware D."/>
        </authorList>
    </citation>
    <scope>NUCLEOTIDE SEQUENCE</scope>
    <source>
        <tissue evidence="16">Seedling</tissue>
    </source>
</reference>
<keyword evidence="6 12" id="KW-0064">Aspartyl protease</keyword>
<evidence type="ECO:0000256" key="2">
    <source>
        <dbReference type="ARBA" id="ARBA00007447"/>
    </source>
</evidence>
<accession>A0A1D6LKG3</accession>
<dbReference type="Gramene" id="Zm00001eb269660_T001">
    <property type="protein sequence ID" value="Zm00001eb269660_P001"/>
    <property type="gene ID" value="Zm00001eb269660"/>
</dbReference>
<evidence type="ECO:0000256" key="7">
    <source>
        <dbReference type="ARBA" id="ARBA00022801"/>
    </source>
</evidence>
<dbReference type="SUPFAM" id="SSF50630">
    <property type="entry name" value="Acid proteases"/>
    <property type="match status" value="1"/>
</dbReference>
<dbReference type="STRING" id="4577.A0A1D6LKG3"/>
<keyword evidence="7 12" id="KW-0378">Hydrolase</keyword>
<dbReference type="PRINTS" id="PR00792">
    <property type="entry name" value="PEPSIN"/>
</dbReference>
<dbReference type="InterPro" id="IPR021109">
    <property type="entry name" value="Peptidase_aspartic_dom_sf"/>
</dbReference>
<keyword evidence="8" id="KW-0472">Membrane</keyword>
<keyword evidence="3" id="KW-1003">Cell membrane</keyword>
<evidence type="ECO:0000256" key="5">
    <source>
        <dbReference type="ARBA" id="ARBA00022729"/>
    </source>
</evidence>
<reference evidence="17" key="4">
    <citation type="submission" date="2021-05" db="UniProtKB">
        <authorList>
            <consortium name="EnsemblPlants"/>
        </authorList>
    </citation>
    <scope>IDENTIFICATION</scope>
    <source>
        <strain evidence="17">cv. B73</strain>
    </source>
</reference>
<evidence type="ECO:0000313" key="16">
    <source>
        <dbReference type="EMBL" id="AQK80198.1"/>
    </source>
</evidence>
<name>A0A1D6LKG3_MAIZE</name>
<dbReference type="ExpressionAtlas" id="A0A1D6LKG3">
    <property type="expression patterns" value="baseline and differential"/>
</dbReference>
<gene>
    <name evidence="17" type="primary">LOC109940156</name>
    <name evidence="16" type="ORF">ZEAMMB73_Zm00001d036037</name>
</gene>
<dbReference type="GO" id="GO:0005886">
    <property type="term" value="C:plasma membrane"/>
    <property type="evidence" value="ECO:0007669"/>
    <property type="project" value="UniProtKB-SubCell"/>
</dbReference>
<dbReference type="RefSeq" id="XP_020394847.1">
    <property type="nucleotide sequence ID" value="XM_020539258.1"/>
</dbReference>
<keyword evidence="9" id="KW-0325">Glycoprotein</keyword>
<dbReference type="PROSITE" id="PS51767">
    <property type="entry name" value="PEPTIDASE_A1"/>
    <property type="match status" value="1"/>
</dbReference>
<dbReference type="GeneID" id="109940156"/>
<sequence length="576" mass="60436">MARCNLLVLVATAAFVTLALAVVRAEASGGIGFNLHHRFSPVVRQWMEARGHAPAGSSWSLPEEAVPQGSPEYYSALLRHDDRALSARRRRGLANADGRQSTLTFADGNATHLDTYEYLHYAEVEVGTPSSKFLVALDTGSDLFWLPCECKQCAETGNATTDRTYSPSQSSTSKTVPCGHPLCERPDACAAAGTGSNSSSSCPYEAKYVSANTGSSGVLVEDVLHLTGGGGKAVQAPIVFGCGQVQTGEFLRGAASGGLMGLGMDKVSVPSALASSGLVASDSFSMCFSRDGVGRINFGDDGGAGQAETPFIAAGSLQTAYYNISVGAITVDSKVMAVEFTAVVDSGTSFTYLNDPAYTLLTTNFNSRVSEVRDTYGSGYEKFEYCYRLSPGQTSMRRLPAVSLRTKGGAVFLVTWPVIPVLASSNGGPYHPIGYCLGVIKNSIISGAEDATIGQNFMTGLKVVFDRRRSVLGWEKFDCYKDAKMQDGGSPDTSLGSPAGDSAPGSPDDGVPFVPLPWENSTTDGMYPGSGRVPVPWPARSWSGSGSGSSCSSEASFGGLLSLILVHALVVICVAW</sequence>
<evidence type="ECO:0000259" key="15">
    <source>
        <dbReference type="PROSITE" id="PS51767"/>
    </source>
</evidence>
<organism evidence="16">
    <name type="scientific">Zea mays</name>
    <name type="common">Maize</name>
    <dbReference type="NCBI Taxonomy" id="4577"/>
    <lineage>
        <taxon>Eukaryota</taxon>
        <taxon>Viridiplantae</taxon>
        <taxon>Streptophyta</taxon>
        <taxon>Embryophyta</taxon>
        <taxon>Tracheophyta</taxon>
        <taxon>Spermatophyta</taxon>
        <taxon>Magnoliopsida</taxon>
        <taxon>Liliopsida</taxon>
        <taxon>Poales</taxon>
        <taxon>Poaceae</taxon>
        <taxon>PACMAD clade</taxon>
        <taxon>Panicoideae</taxon>
        <taxon>Andropogonodae</taxon>
        <taxon>Andropogoneae</taxon>
        <taxon>Tripsacinae</taxon>
        <taxon>Zea</taxon>
    </lineage>
</organism>
<evidence type="ECO:0000256" key="11">
    <source>
        <dbReference type="PIRSR" id="PIRSR601461-1"/>
    </source>
</evidence>
<dbReference type="GO" id="GO:0006508">
    <property type="term" value="P:proteolysis"/>
    <property type="evidence" value="ECO:0007669"/>
    <property type="project" value="UniProtKB-KW"/>
</dbReference>
<evidence type="ECO:0000256" key="14">
    <source>
        <dbReference type="SAM" id="SignalP"/>
    </source>
</evidence>
<dbReference type="InterPro" id="IPR001461">
    <property type="entry name" value="Aspartic_peptidase_A1"/>
</dbReference>
<protein>
    <submittedName>
        <fullName evidence="16">Eukaryotic aspartyl protease family protein</fullName>
    </submittedName>
</protein>
<keyword evidence="5 14" id="KW-0732">Signal</keyword>
<dbReference type="SMR" id="A0A1D6LKG3"/>
<dbReference type="InterPro" id="IPR032799">
    <property type="entry name" value="TAXi_C"/>
</dbReference>
<evidence type="ECO:0000256" key="1">
    <source>
        <dbReference type="ARBA" id="ARBA00004193"/>
    </source>
</evidence>
<dbReference type="InterPro" id="IPR032861">
    <property type="entry name" value="TAXi_N"/>
</dbReference>
<feature type="region of interest" description="Disordered" evidence="13">
    <location>
        <begin position="488"/>
        <end position="510"/>
    </location>
</feature>
<evidence type="ECO:0000256" key="8">
    <source>
        <dbReference type="ARBA" id="ARBA00023136"/>
    </source>
</evidence>
<feature type="signal peptide" evidence="14">
    <location>
        <begin position="1"/>
        <end position="21"/>
    </location>
</feature>
<evidence type="ECO:0000256" key="3">
    <source>
        <dbReference type="ARBA" id="ARBA00022475"/>
    </source>
</evidence>
<evidence type="ECO:0000256" key="4">
    <source>
        <dbReference type="ARBA" id="ARBA00022670"/>
    </source>
</evidence>
<keyword evidence="10" id="KW-0449">Lipoprotein</keyword>
<evidence type="ECO:0000313" key="17">
    <source>
        <dbReference type="EnsemblPlants" id="Zm00001eb269660_P001"/>
    </source>
</evidence>
<comment type="subcellular location">
    <subcellularLocation>
        <location evidence="1">Cell membrane</location>
        <topology evidence="1">Lipid-anchor</topology>
    </subcellularLocation>
</comment>
<evidence type="ECO:0000256" key="9">
    <source>
        <dbReference type="ARBA" id="ARBA00023180"/>
    </source>
</evidence>
<dbReference type="EnsemblPlants" id="Zm00001eb269660_T001">
    <property type="protein sequence ID" value="Zm00001eb269660_P001"/>
    <property type="gene ID" value="Zm00001eb269660"/>
</dbReference>
<dbReference type="EMBL" id="CM000782">
    <property type="protein sequence ID" value="AQK80198.1"/>
    <property type="molecule type" value="Genomic_DNA"/>
</dbReference>
<dbReference type="InterPro" id="IPR033121">
    <property type="entry name" value="PEPTIDASE_A1"/>
</dbReference>
<reference evidence="17" key="3">
    <citation type="submission" date="2019-07" db="EMBL/GenBank/DDBJ databases">
        <authorList>
            <person name="Seetharam A."/>
            <person name="Woodhouse M."/>
            <person name="Cannon E."/>
        </authorList>
    </citation>
    <scope>NUCLEOTIDE SEQUENCE [LARGE SCALE GENOMIC DNA]</scope>
    <source>
        <strain evidence="17">cv. B73</strain>
    </source>
</reference>
<proteinExistence type="inferred from homology"/>
<dbReference type="OMA" id="HPIGYCL"/>
<evidence type="ECO:0000256" key="13">
    <source>
        <dbReference type="SAM" id="MobiDB-lite"/>
    </source>
</evidence>
<feature type="domain" description="Peptidase A1" evidence="15">
    <location>
        <begin position="120"/>
        <end position="475"/>
    </location>
</feature>
<keyword evidence="18" id="KW-1185">Reference proteome</keyword>
<evidence type="ECO:0000256" key="10">
    <source>
        <dbReference type="ARBA" id="ARBA00023288"/>
    </source>
</evidence>
<feature type="chain" id="PRO_5010806614" evidence="14">
    <location>
        <begin position="22"/>
        <end position="576"/>
    </location>
</feature>
<dbReference type="Pfam" id="PF14541">
    <property type="entry name" value="TAXi_C"/>
    <property type="match status" value="1"/>
</dbReference>
<evidence type="ECO:0000256" key="6">
    <source>
        <dbReference type="ARBA" id="ARBA00022750"/>
    </source>
</evidence>
<dbReference type="FunFam" id="2.40.70.10:FF:000012">
    <property type="entry name" value="Aspartyl protease family protein 1"/>
    <property type="match status" value="1"/>
</dbReference>
<dbReference type="Pfam" id="PF14543">
    <property type="entry name" value="TAXi_N"/>
    <property type="match status" value="1"/>
</dbReference>
<comment type="similarity">
    <text evidence="2 12">Belongs to the peptidase A1 family.</text>
</comment>
<feature type="active site" evidence="11">
    <location>
        <position position="138"/>
    </location>
</feature>
<dbReference type="PROSITE" id="PS00141">
    <property type="entry name" value="ASP_PROTEASE"/>
    <property type="match status" value="2"/>
</dbReference>
<dbReference type="FunFam" id="2.40.70.10:FF:000014">
    <property type="entry name" value="Aspartyl protease family protein 1"/>
    <property type="match status" value="1"/>
</dbReference>
<dbReference type="Gene3D" id="2.40.70.10">
    <property type="entry name" value="Acid Proteases"/>
    <property type="match status" value="2"/>
</dbReference>
<evidence type="ECO:0000256" key="12">
    <source>
        <dbReference type="RuleBase" id="RU000454"/>
    </source>
</evidence>
<dbReference type="PANTHER" id="PTHR13683:SF751">
    <property type="entry name" value="EUKARYOTIC ASPARTYL PROTEASE FAMILY PROTEIN"/>
    <property type="match status" value="1"/>
</dbReference>
<dbReference type="OrthoDB" id="15189at2759"/>
<keyword evidence="4 12" id="KW-0645">Protease</keyword>
<dbReference type="PANTHER" id="PTHR13683">
    <property type="entry name" value="ASPARTYL PROTEASES"/>
    <property type="match status" value="1"/>
</dbReference>